<evidence type="ECO:0000256" key="6">
    <source>
        <dbReference type="SAM" id="MobiDB-lite"/>
    </source>
</evidence>
<reference evidence="8" key="1">
    <citation type="submission" date="2022-07" db="EMBL/GenBank/DDBJ databases">
        <title>Phylogenomic reconstructions and comparative analyses of Kickxellomycotina fungi.</title>
        <authorList>
            <person name="Reynolds N.K."/>
            <person name="Stajich J.E."/>
            <person name="Barry K."/>
            <person name="Grigoriev I.V."/>
            <person name="Crous P."/>
            <person name="Smith M.E."/>
        </authorList>
    </citation>
    <scope>NUCLEOTIDE SEQUENCE</scope>
    <source>
        <strain evidence="8">NBRC 100468</strain>
    </source>
</reference>
<comment type="caution">
    <text evidence="8">The sequence shown here is derived from an EMBL/GenBank/DDBJ whole genome shotgun (WGS) entry which is preliminary data.</text>
</comment>
<keyword evidence="3" id="KW-0808">Transferase</keyword>
<dbReference type="GO" id="GO:0061630">
    <property type="term" value="F:ubiquitin protein ligase activity"/>
    <property type="evidence" value="ECO:0007669"/>
    <property type="project" value="UniProtKB-EC"/>
</dbReference>
<dbReference type="OrthoDB" id="8068875at2759"/>
<feature type="region of interest" description="Disordered" evidence="6">
    <location>
        <begin position="1"/>
        <end position="20"/>
    </location>
</feature>
<dbReference type="SUPFAM" id="SSF56204">
    <property type="entry name" value="Hect, E3 ligase catalytic domain"/>
    <property type="match status" value="1"/>
</dbReference>
<evidence type="ECO:0000256" key="5">
    <source>
        <dbReference type="PROSITE-ProRule" id="PRU00104"/>
    </source>
</evidence>
<feature type="domain" description="HECT" evidence="7">
    <location>
        <begin position="297"/>
        <end position="540"/>
    </location>
</feature>
<dbReference type="PROSITE" id="PS50237">
    <property type="entry name" value="HECT"/>
    <property type="match status" value="1"/>
</dbReference>
<organism evidence="8 9">
    <name type="scientific">Mycoemilia scoparia</name>
    <dbReference type="NCBI Taxonomy" id="417184"/>
    <lineage>
        <taxon>Eukaryota</taxon>
        <taxon>Fungi</taxon>
        <taxon>Fungi incertae sedis</taxon>
        <taxon>Zoopagomycota</taxon>
        <taxon>Kickxellomycotina</taxon>
        <taxon>Kickxellomycetes</taxon>
        <taxon>Kickxellales</taxon>
        <taxon>Kickxellaceae</taxon>
        <taxon>Mycoemilia</taxon>
    </lineage>
</organism>
<dbReference type="Gene3D" id="3.30.2160.10">
    <property type="entry name" value="Hect, E3 ligase catalytic domain"/>
    <property type="match status" value="1"/>
</dbReference>
<comment type="catalytic activity">
    <reaction evidence="1">
        <text>S-ubiquitinyl-[E2 ubiquitin-conjugating enzyme]-L-cysteine + [acceptor protein]-L-lysine = [E2 ubiquitin-conjugating enzyme]-L-cysteine + N(6)-ubiquitinyl-[acceptor protein]-L-lysine.</text>
        <dbReference type="EC" id="2.3.2.26"/>
    </reaction>
</comment>
<gene>
    <name evidence="8" type="ORF">H4219_005319</name>
</gene>
<dbReference type="EMBL" id="JANBPU010000282">
    <property type="protein sequence ID" value="KAJ1913159.1"/>
    <property type="molecule type" value="Genomic_DNA"/>
</dbReference>
<proteinExistence type="predicted"/>
<evidence type="ECO:0000256" key="3">
    <source>
        <dbReference type="ARBA" id="ARBA00022679"/>
    </source>
</evidence>
<dbReference type="SMART" id="SM00119">
    <property type="entry name" value="HECTc"/>
    <property type="match status" value="1"/>
</dbReference>
<dbReference type="Proteomes" id="UP001150538">
    <property type="component" value="Unassembled WGS sequence"/>
</dbReference>
<sequence>MSTRGTRRSSKRKASLEAVKDTSKVTKNTFTEKDTEEHFQQGDVILMALVDQFSILDPSQANDKKNIIEGIFGSPDDLYEALRVAKLRLVYAAIEKMDDTMITLTKKKILELVHSISAPSTLDPFHRAVVLYVLLLSPWTLDVLEDMDKPEPLIVKISQVMLELSNQLQTRILDWLHVSWQETFQLELIDTDNNDKEMSPTSPTSTNLLTITTPNSASTYGYYKTNEPNSCLNFPYILNLAAKFEVLRYESAIQMRNELHDTFFRVMFEGVKCPYLVLEIRRDHLVRDTMYQLDIKSSMDLRKQLKVRFVGEEGVDEGGVQKEFFQLLIREIFDPKYGMFQMNEESGLYWFKPQTVIDDSTLEELRLMGQLLGLAVYNAVILDTHFPVAMYKRLVNENVTLDDVKQLDPPLYRSLNQILNHMTREEIEACDRAFEVDMDTFDNKGSVELVEGGSNIPLTYSNRRDFVERYVDYLFNKSCQKQLEAFQQGFDRICQDSIIKTYRPDELELLICGSSDLDFEALESSATYDGGYNSETPVVR</sequence>
<dbReference type="InterPro" id="IPR044611">
    <property type="entry name" value="E3A/B/C-like"/>
</dbReference>
<dbReference type="Pfam" id="PF00632">
    <property type="entry name" value="HECT"/>
    <property type="match status" value="1"/>
</dbReference>
<comment type="caution">
    <text evidence="5">Lacks conserved residue(s) required for the propagation of feature annotation.</text>
</comment>
<keyword evidence="9" id="KW-1185">Reference proteome</keyword>
<evidence type="ECO:0000313" key="8">
    <source>
        <dbReference type="EMBL" id="KAJ1913159.1"/>
    </source>
</evidence>
<name>A0A9W8DK25_9FUNG</name>
<dbReference type="PANTHER" id="PTHR45700:SF8">
    <property type="entry name" value="HECT-TYPE E3 UBIQUITIN TRANSFERASE"/>
    <property type="match status" value="1"/>
</dbReference>
<dbReference type="EC" id="2.3.2.26" evidence="2"/>
<feature type="compositionally biased region" description="Basic residues" evidence="6">
    <location>
        <begin position="1"/>
        <end position="13"/>
    </location>
</feature>
<evidence type="ECO:0000256" key="1">
    <source>
        <dbReference type="ARBA" id="ARBA00000885"/>
    </source>
</evidence>
<dbReference type="PANTHER" id="PTHR45700">
    <property type="entry name" value="UBIQUITIN-PROTEIN LIGASE E3C"/>
    <property type="match status" value="1"/>
</dbReference>
<evidence type="ECO:0000259" key="7">
    <source>
        <dbReference type="PROSITE" id="PS50237"/>
    </source>
</evidence>
<protein>
    <recommendedName>
        <fullName evidence="2">HECT-type E3 ubiquitin transferase</fullName>
        <ecNumber evidence="2">2.3.2.26</ecNumber>
    </recommendedName>
</protein>
<evidence type="ECO:0000313" key="9">
    <source>
        <dbReference type="Proteomes" id="UP001150538"/>
    </source>
</evidence>
<dbReference type="AlphaFoldDB" id="A0A9W8DK25"/>
<dbReference type="Gene3D" id="3.90.1750.10">
    <property type="entry name" value="Hect, E3 ligase catalytic domains"/>
    <property type="match status" value="1"/>
</dbReference>
<dbReference type="GO" id="GO:0000209">
    <property type="term" value="P:protein polyubiquitination"/>
    <property type="evidence" value="ECO:0007669"/>
    <property type="project" value="InterPro"/>
</dbReference>
<evidence type="ECO:0000256" key="2">
    <source>
        <dbReference type="ARBA" id="ARBA00012485"/>
    </source>
</evidence>
<keyword evidence="4 5" id="KW-0833">Ubl conjugation pathway</keyword>
<dbReference type="InterPro" id="IPR000569">
    <property type="entry name" value="HECT_dom"/>
</dbReference>
<accession>A0A9W8DK25</accession>
<dbReference type="InterPro" id="IPR035983">
    <property type="entry name" value="Hect_E3_ubiquitin_ligase"/>
</dbReference>
<evidence type="ECO:0000256" key="4">
    <source>
        <dbReference type="ARBA" id="ARBA00022786"/>
    </source>
</evidence>